<feature type="compositionally biased region" description="Pro residues" evidence="1">
    <location>
        <begin position="561"/>
        <end position="570"/>
    </location>
</feature>
<dbReference type="SUPFAM" id="SSF55785">
    <property type="entry name" value="PYP-like sensor domain (PAS domain)"/>
    <property type="match status" value="1"/>
</dbReference>
<name>A0A7R9IF43_9NEOP</name>
<dbReference type="CDD" id="cd00130">
    <property type="entry name" value="PAS"/>
    <property type="match status" value="1"/>
</dbReference>
<feature type="compositionally biased region" description="Low complexity" evidence="1">
    <location>
        <begin position="571"/>
        <end position="582"/>
    </location>
</feature>
<feature type="region of interest" description="Disordered" evidence="1">
    <location>
        <begin position="803"/>
        <end position="824"/>
    </location>
</feature>
<proteinExistence type="predicted"/>
<feature type="compositionally biased region" description="Polar residues" evidence="1">
    <location>
        <begin position="884"/>
        <end position="894"/>
    </location>
</feature>
<feature type="region of interest" description="Disordered" evidence="1">
    <location>
        <begin position="746"/>
        <end position="791"/>
    </location>
</feature>
<organism evidence="3">
    <name type="scientific">Timema tahoe</name>
    <dbReference type="NCBI Taxonomy" id="61484"/>
    <lineage>
        <taxon>Eukaryota</taxon>
        <taxon>Metazoa</taxon>
        <taxon>Ecdysozoa</taxon>
        <taxon>Arthropoda</taxon>
        <taxon>Hexapoda</taxon>
        <taxon>Insecta</taxon>
        <taxon>Pterygota</taxon>
        <taxon>Neoptera</taxon>
        <taxon>Polyneoptera</taxon>
        <taxon>Phasmatodea</taxon>
        <taxon>Timematodea</taxon>
        <taxon>Timematoidea</taxon>
        <taxon>Timematidae</taxon>
        <taxon>Timema</taxon>
    </lineage>
</organism>
<feature type="compositionally biased region" description="Polar residues" evidence="1">
    <location>
        <begin position="661"/>
        <end position="672"/>
    </location>
</feature>
<evidence type="ECO:0000313" key="3">
    <source>
        <dbReference type="EMBL" id="CAD7457199.1"/>
    </source>
</evidence>
<feature type="region of interest" description="Disordered" evidence="1">
    <location>
        <begin position="548"/>
        <end position="595"/>
    </location>
</feature>
<feature type="compositionally biased region" description="Polar residues" evidence="1">
    <location>
        <begin position="901"/>
        <end position="920"/>
    </location>
</feature>
<protein>
    <recommendedName>
        <fullName evidence="2">PAS domain-containing protein</fullName>
    </recommendedName>
</protein>
<dbReference type="InterPro" id="IPR050933">
    <property type="entry name" value="Circadian_TF"/>
</dbReference>
<dbReference type="PANTHER" id="PTHR23042">
    <property type="entry name" value="CIRCADIAN PROTEIN CLOCK/ARNT/BMAL/PAS"/>
    <property type="match status" value="1"/>
</dbReference>
<feature type="compositionally biased region" description="Polar residues" evidence="1">
    <location>
        <begin position="803"/>
        <end position="816"/>
    </location>
</feature>
<accession>A0A7R9IF43</accession>
<gene>
    <name evidence="3" type="ORF">TTEB3V08_LOCUS5204</name>
</gene>
<dbReference type="AlphaFoldDB" id="A0A7R9IF43"/>
<feature type="region of interest" description="Disordered" evidence="1">
    <location>
        <begin position="89"/>
        <end position="139"/>
    </location>
</feature>
<dbReference type="Gene3D" id="3.30.450.20">
    <property type="entry name" value="PAS domain"/>
    <property type="match status" value="2"/>
</dbReference>
<feature type="region of interest" description="Disordered" evidence="1">
    <location>
        <begin position="632"/>
        <end position="713"/>
    </location>
</feature>
<feature type="compositionally biased region" description="Low complexity" evidence="1">
    <location>
        <begin position="464"/>
        <end position="476"/>
    </location>
</feature>
<evidence type="ECO:0000256" key="1">
    <source>
        <dbReference type="SAM" id="MobiDB-lite"/>
    </source>
</evidence>
<sequence length="1156" mass="125696">MLNPSVRTYRISSALEVLLDKKQLSSVQADVVKRDYLDFVSKQEVIDYLKQFTSSGDQLDKFFMNIFYRNDLFGQSLYNITCPEDHADLTKNLAPDPDPSAPESTSVSQPLIPDDSSSDDTTSSSNQSLPSPRPLLPVIIQPPPIMERQRRSFHLRLSQRAVSRSEVAQYEMFHVLGHLRVPQRTKQDSGSSSSTSRNGAVLVAVVKLFKETRVAELSLLEATRDEYITRHLIDGRFIYCDHRISVVSGYFPEEVSGLSAFKFMHKEDFLYTMIALRQRAALAVISSVTYENIYNSKPKLMSFDIQLSTWGTKQPLYILDWCNVEATYNGMSSNLPITLVEGNGPSLLGIDRFTELGFKVQRILHVTESMFMETVEKFSTFEDNKLGEYIGPPVSLKMDPSFQLSYIRYRPIPLALADDINREITRDEEGLAGLKEMRSRYSASVISSGRAALIDSATSNGMFPSPSSSDIPASPEDSNKAEEGSADPLDVAISQLISNLPQAAAEDTNDITSPLPDIQYVKVVHFSKTMPPPHLQAAKAGVYAPTPRYEKRMPGLDSPESVPPISPAPSTPDSASTASSGSQDRPTVITERPSVFSVNPMARPSAKSVCVPARTESVCVKSSGATTTVLKRAGSSADCDRISPAPKRPHTSYRIRKREQATTSSQVETEQSVWPKMSPEQQHRVIMSRSISPPETGGGHSYSPQHSDSPQGCVLLRSISPSETGQSYSTRCPSSPQGSVLLRSISPSETEQSYSTRHPSSPQGSGLLRSISPSGIGQSYSTRHSSSPQRSVLLRSISPSGIDQSYSTRCPSSPQGSVLLRSISPSGIGPSYSTRCPSSPQGSVLLRTISPSGIGPSYSTRCPSSPQGSVLLRSISPSGIGPSYSTKCPSSPQGSVLLRSMSPSENGQSYSTRCPSSPQGSVLLRSMSPSGIDQSYSTRCPSSPQGSVMLKVNQTIVHSPAPSSPLTYPDFSGASHPLSPFHMMGGPDLLGYQSTAVLSPHTDSNSFSSLGMVDTDSTAPSDLIDMLAVNTDALRSGFILDVSDADHIYVDSSEPLDHEVCPSESLDQVTGSFSSMEEQFKSRTKLKTHEQDSQITTMVQHVPLGNQVFGANITQLRFTNSHTELLVQHVPLGNQVFGPNITQLWVSSPCITLVHQ</sequence>
<feature type="compositionally biased region" description="Polar residues" evidence="1">
    <location>
        <begin position="771"/>
        <end position="790"/>
    </location>
</feature>
<feature type="region of interest" description="Disordered" evidence="1">
    <location>
        <begin position="457"/>
        <end position="485"/>
    </location>
</feature>
<dbReference type="InterPro" id="IPR000014">
    <property type="entry name" value="PAS"/>
</dbReference>
<feature type="domain" description="PAS" evidence="2">
    <location>
        <begin position="234"/>
        <end position="268"/>
    </location>
</feature>
<feature type="region of interest" description="Disordered" evidence="1">
    <location>
        <begin position="881"/>
        <end position="920"/>
    </location>
</feature>
<dbReference type="InterPro" id="IPR035965">
    <property type="entry name" value="PAS-like_dom_sf"/>
</dbReference>
<evidence type="ECO:0000259" key="2">
    <source>
        <dbReference type="PROSITE" id="PS50112"/>
    </source>
</evidence>
<reference evidence="3" key="1">
    <citation type="submission" date="2020-11" db="EMBL/GenBank/DDBJ databases">
        <authorList>
            <person name="Tran Van P."/>
        </authorList>
    </citation>
    <scope>NUCLEOTIDE SEQUENCE</scope>
</reference>
<dbReference type="PROSITE" id="PS50112">
    <property type="entry name" value="PAS"/>
    <property type="match status" value="1"/>
</dbReference>
<dbReference type="Pfam" id="PF14598">
    <property type="entry name" value="PAS_11"/>
    <property type="match status" value="1"/>
</dbReference>
<feature type="compositionally biased region" description="Polar residues" evidence="1">
    <location>
        <begin position="746"/>
        <end position="764"/>
    </location>
</feature>
<dbReference type="EMBL" id="OE001602">
    <property type="protein sequence ID" value="CAD7457199.1"/>
    <property type="molecule type" value="Genomic_DNA"/>
</dbReference>
<feature type="compositionally biased region" description="Basic residues" evidence="1">
    <location>
        <begin position="647"/>
        <end position="657"/>
    </location>
</feature>